<evidence type="ECO:0000313" key="6">
    <source>
        <dbReference type="Proteomes" id="UP000071641"/>
    </source>
</evidence>
<dbReference type="SMART" id="SM00342">
    <property type="entry name" value="HTH_ARAC"/>
    <property type="match status" value="1"/>
</dbReference>
<gene>
    <name evidence="5" type="primary">soxS</name>
    <name evidence="5" type="ORF">GCE9029_02516</name>
</gene>
<dbReference type="GO" id="GO:0043565">
    <property type="term" value="F:sequence-specific DNA binding"/>
    <property type="evidence" value="ECO:0007669"/>
    <property type="project" value="InterPro"/>
</dbReference>
<dbReference type="Gene3D" id="1.10.10.60">
    <property type="entry name" value="Homeodomain-like"/>
    <property type="match status" value="2"/>
</dbReference>
<dbReference type="SUPFAM" id="SSF46689">
    <property type="entry name" value="Homeodomain-like"/>
    <property type="match status" value="2"/>
</dbReference>
<dbReference type="InterPro" id="IPR011256">
    <property type="entry name" value="Reg_factor_effector_dom_sf"/>
</dbReference>
<evidence type="ECO:0000313" key="5">
    <source>
        <dbReference type="EMBL" id="CZF81283.1"/>
    </source>
</evidence>
<protein>
    <submittedName>
        <fullName evidence="5">Regulatory protein SoxS</fullName>
    </submittedName>
</protein>
<dbReference type="PANTHER" id="PTHR40055">
    <property type="entry name" value="TRANSCRIPTIONAL REGULATOR YGIV-RELATED"/>
    <property type="match status" value="1"/>
</dbReference>
<evidence type="ECO:0000256" key="1">
    <source>
        <dbReference type="ARBA" id="ARBA00023015"/>
    </source>
</evidence>
<feature type="domain" description="HTH araC/xylS-type" evidence="4">
    <location>
        <begin position="10"/>
        <end position="108"/>
    </location>
</feature>
<organism evidence="5 6">
    <name type="scientific">Grimontia celer</name>
    <dbReference type="NCBI Taxonomy" id="1796497"/>
    <lineage>
        <taxon>Bacteria</taxon>
        <taxon>Pseudomonadati</taxon>
        <taxon>Pseudomonadota</taxon>
        <taxon>Gammaproteobacteria</taxon>
        <taxon>Vibrionales</taxon>
        <taxon>Vibrionaceae</taxon>
        <taxon>Grimontia</taxon>
    </lineage>
</organism>
<dbReference type="InterPro" id="IPR018062">
    <property type="entry name" value="HTH_AraC-typ_CS"/>
</dbReference>
<dbReference type="STRING" id="1796497.GCE9029_02516"/>
<sequence>MRVDYQKRLMPVIRYLEKHFNEPLNLPEVAALANLSPYHFHRTFKAVQGETLADFIRRLRLEAAADELFKNKQPVLNIALEFGFSSSQSLAKAFQQHFGVTPTAFRDCEDYKAFSELTRNSKIGHTLRKIGNEAEVTDSYTGSDTSTWSETMEKQHFERCKLAYVRVTGPYGQGYEEASGRLYQWAGMNGLAGNTCIFIYHDNPEITPNEKCRTDICLMVPDETDVPAGIELQEFPGGEYAVMRQNITDFSQYPKAWDDLMGKVIEMGIESDDRPCFELYHSFDMQTHHADVSFCTAIK</sequence>
<dbReference type="SMART" id="SM00871">
    <property type="entry name" value="AraC_E_bind"/>
    <property type="match status" value="1"/>
</dbReference>
<dbReference type="GO" id="GO:0003700">
    <property type="term" value="F:DNA-binding transcription factor activity"/>
    <property type="evidence" value="ECO:0007669"/>
    <property type="project" value="InterPro"/>
</dbReference>
<evidence type="ECO:0000256" key="3">
    <source>
        <dbReference type="ARBA" id="ARBA00023163"/>
    </source>
</evidence>
<evidence type="ECO:0000259" key="4">
    <source>
        <dbReference type="PROSITE" id="PS01124"/>
    </source>
</evidence>
<dbReference type="InterPro" id="IPR050908">
    <property type="entry name" value="SmbC-like"/>
</dbReference>
<dbReference type="EMBL" id="FIZX01000002">
    <property type="protein sequence ID" value="CZF81283.1"/>
    <property type="molecule type" value="Genomic_DNA"/>
</dbReference>
<keyword evidence="2" id="KW-0238">DNA-binding</keyword>
<dbReference type="Gene3D" id="3.20.80.10">
    <property type="entry name" value="Regulatory factor, effector binding domain"/>
    <property type="match status" value="1"/>
</dbReference>
<dbReference type="InterPro" id="IPR009057">
    <property type="entry name" value="Homeodomain-like_sf"/>
</dbReference>
<dbReference type="OrthoDB" id="282744at2"/>
<dbReference type="Proteomes" id="UP000071641">
    <property type="component" value="Unassembled WGS sequence"/>
</dbReference>
<dbReference type="PANTHER" id="PTHR40055:SF2">
    <property type="entry name" value="DNA GYRASE INHIBITOR"/>
    <property type="match status" value="1"/>
</dbReference>
<keyword evidence="6" id="KW-1185">Reference proteome</keyword>
<accession>A0A128F392</accession>
<keyword evidence="3" id="KW-0804">Transcription</keyword>
<reference evidence="6" key="1">
    <citation type="submission" date="2016-02" db="EMBL/GenBank/DDBJ databases">
        <authorList>
            <person name="Rodrigo-Torres Lidia"/>
            <person name="Arahal R.David."/>
        </authorList>
    </citation>
    <scope>NUCLEOTIDE SEQUENCE [LARGE SCALE GENOMIC DNA]</scope>
    <source>
        <strain evidence="6">CECT 9029</strain>
    </source>
</reference>
<dbReference type="Pfam" id="PF12833">
    <property type="entry name" value="HTH_18"/>
    <property type="match status" value="1"/>
</dbReference>
<dbReference type="InterPro" id="IPR029442">
    <property type="entry name" value="GyrI-like"/>
</dbReference>
<dbReference type="InterPro" id="IPR010499">
    <property type="entry name" value="AraC_E-bd"/>
</dbReference>
<dbReference type="InterPro" id="IPR018060">
    <property type="entry name" value="HTH_AraC"/>
</dbReference>
<name>A0A128F392_9GAMM</name>
<dbReference type="PROSITE" id="PS00041">
    <property type="entry name" value="HTH_ARAC_FAMILY_1"/>
    <property type="match status" value="1"/>
</dbReference>
<dbReference type="RefSeq" id="WP_062663578.1">
    <property type="nucleotide sequence ID" value="NZ_FIZX01000002.1"/>
</dbReference>
<dbReference type="Pfam" id="PF06445">
    <property type="entry name" value="GyrI-like"/>
    <property type="match status" value="1"/>
</dbReference>
<proteinExistence type="predicted"/>
<dbReference type="SUPFAM" id="SSF55136">
    <property type="entry name" value="Probable bacterial effector-binding domain"/>
    <property type="match status" value="1"/>
</dbReference>
<dbReference type="AlphaFoldDB" id="A0A128F392"/>
<evidence type="ECO:0000256" key="2">
    <source>
        <dbReference type="ARBA" id="ARBA00023125"/>
    </source>
</evidence>
<keyword evidence="1" id="KW-0805">Transcription regulation</keyword>
<dbReference type="PROSITE" id="PS01124">
    <property type="entry name" value="HTH_ARAC_FAMILY_2"/>
    <property type="match status" value="1"/>
</dbReference>